<evidence type="ECO:0000256" key="10">
    <source>
        <dbReference type="ARBA" id="ARBA00023242"/>
    </source>
</evidence>
<dbReference type="PANTHER" id="PTHR22937:SF65">
    <property type="entry name" value="E3 UBIQUITIN-PROTEIN LIGASE ARK2C"/>
    <property type="match status" value="1"/>
</dbReference>
<keyword evidence="5" id="KW-0808">Transferase</keyword>
<protein>
    <recommendedName>
        <fullName evidence="4">RING-type E3 ubiquitin transferase</fullName>
        <ecNumber evidence="4">2.3.2.27</ecNumber>
    </recommendedName>
</protein>
<evidence type="ECO:0000256" key="1">
    <source>
        <dbReference type="ARBA" id="ARBA00000900"/>
    </source>
</evidence>
<dbReference type="Pfam" id="PF13639">
    <property type="entry name" value="zf-RING_2"/>
    <property type="match status" value="1"/>
</dbReference>
<dbReference type="FunFam" id="3.30.40.10:FF:000058">
    <property type="entry name" value="E3 ubiquitin-protein ligase Arkadia isoform X4"/>
    <property type="match status" value="1"/>
</dbReference>
<evidence type="ECO:0000256" key="5">
    <source>
        <dbReference type="ARBA" id="ARBA00022679"/>
    </source>
</evidence>
<proteinExistence type="inferred from homology"/>
<dbReference type="Proteomes" id="UP000593571">
    <property type="component" value="Unassembled WGS sequence"/>
</dbReference>
<keyword evidence="10" id="KW-0539">Nucleus</keyword>
<keyword evidence="8" id="KW-0833">Ubl conjugation pathway</keyword>
<dbReference type="InterPro" id="IPR013083">
    <property type="entry name" value="Znf_RING/FYVE/PHD"/>
</dbReference>
<feature type="domain" description="RING-type" evidence="12">
    <location>
        <begin position="81"/>
        <end position="122"/>
    </location>
</feature>
<keyword evidence="9" id="KW-0862">Zinc</keyword>
<keyword evidence="6" id="KW-0479">Metal-binding</keyword>
<evidence type="ECO:0000313" key="14">
    <source>
        <dbReference type="Proteomes" id="UP000593571"/>
    </source>
</evidence>
<evidence type="ECO:0000256" key="9">
    <source>
        <dbReference type="ARBA" id="ARBA00022833"/>
    </source>
</evidence>
<sequence length="133" mass="15296">MAGYPHIRYISSGLDGTSFRGPFRGNFEELIHLEERLGNVNRGASQGTIERCTYPHKYKKRKLHCKQDGEEGTEEDTEEKCTICLSILEEGEDVRRLPCMHLFHQVCVDQWLITNKKCPICRVDIEAQLPSES</sequence>
<dbReference type="SMART" id="SM00184">
    <property type="entry name" value="RING"/>
    <property type="match status" value="1"/>
</dbReference>
<dbReference type="InterPro" id="IPR001841">
    <property type="entry name" value="Znf_RING"/>
</dbReference>
<evidence type="ECO:0000256" key="3">
    <source>
        <dbReference type="ARBA" id="ARBA00007622"/>
    </source>
</evidence>
<dbReference type="AlphaFoldDB" id="A0A7J8ISD2"/>
<evidence type="ECO:0000256" key="11">
    <source>
        <dbReference type="PROSITE-ProRule" id="PRU00175"/>
    </source>
</evidence>
<dbReference type="CDD" id="cd16681">
    <property type="entry name" value="RING-H2_RNF111"/>
    <property type="match status" value="1"/>
</dbReference>
<comment type="caution">
    <text evidence="13">The sequence shown here is derived from an EMBL/GenBank/DDBJ whole genome shotgun (WGS) entry which is preliminary data.</text>
</comment>
<organism evidence="13 14">
    <name type="scientific">Rousettus aegyptiacus</name>
    <name type="common">Egyptian fruit bat</name>
    <name type="synonym">Pteropus aegyptiacus</name>
    <dbReference type="NCBI Taxonomy" id="9407"/>
    <lineage>
        <taxon>Eukaryota</taxon>
        <taxon>Metazoa</taxon>
        <taxon>Chordata</taxon>
        <taxon>Craniata</taxon>
        <taxon>Vertebrata</taxon>
        <taxon>Euteleostomi</taxon>
        <taxon>Mammalia</taxon>
        <taxon>Eutheria</taxon>
        <taxon>Laurasiatheria</taxon>
        <taxon>Chiroptera</taxon>
        <taxon>Yinpterochiroptera</taxon>
        <taxon>Pteropodoidea</taxon>
        <taxon>Pteropodidae</taxon>
        <taxon>Rousettinae</taxon>
        <taxon>Rousettus</taxon>
    </lineage>
</organism>
<keyword evidence="7 11" id="KW-0863">Zinc-finger</keyword>
<dbReference type="EMBL" id="JACASE010000003">
    <property type="protein sequence ID" value="KAF6487065.1"/>
    <property type="molecule type" value="Genomic_DNA"/>
</dbReference>
<gene>
    <name evidence="13" type="ORF">HJG63_016763</name>
</gene>
<accession>A0A7J8ISD2</accession>
<evidence type="ECO:0000259" key="12">
    <source>
        <dbReference type="PROSITE" id="PS50089"/>
    </source>
</evidence>
<evidence type="ECO:0000256" key="6">
    <source>
        <dbReference type="ARBA" id="ARBA00022723"/>
    </source>
</evidence>
<keyword evidence="14" id="KW-1185">Reference proteome</keyword>
<evidence type="ECO:0000313" key="13">
    <source>
        <dbReference type="EMBL" id="KAF6487065.1"/>
    </source>
</evidence>
<comment type="catalytic activity">
    <reaction evidence="1">
        <text>S-ubiquitinyl-[E2 ubiquitin-conjugating enzyme]-L-cysteine + [acceptor protein]-L-lysine = [E2 ubiquitin-conjugating enzyme]-L-cysteine + N(6)-ubiquitinyl-[acceptor protein]-L-lysine.</text>
        <dbReference type="EC" id="2.3.2.27"/>
    </reaction>
</comment>
<dbReference type="PROSITE" id="PS50089">
    <property type="entry name" value="ZF_RING_2"/>
    <property type="match status" value="1"/>
</dbReference>
<name>A0A7J8ISD2_ROUAE</name>
<reference evidence="13 14" key="1">
    <citation type="journal article" date="2020" name="Nature">
        <title>Six reference-quality genomes reveal evolution of bat adaptations.</title>
        <authorList>
            <person name="Jebb D."/>
            <person name="Huang Z."/>
            <person name="Pippel M."/>
            <person name="Hughes G.M."/>
            <person name="Lavrichenko K."/>
            <person name="Devanna P."/>
            <person name="Winkler S."/>
            <person name="Jermiin L.S."/>
            <person name="Skirmuntt E.C."/>
            <person name="Katzourakis A."/>
            <person name="Burkitt-Gray L."/>
            <person name="Ray D.A."/>
            <person name="Sullivan K.A.M."/>
            <person name="Roscito J.G."/>
            <person name="Kirilenko B.M."/>
            <person name="Davalos L.M."/>
            <person name="Corthals A.P."/>
            <person name="Power M.L."/>
            <person name="Jones G."/>
            <person name="Ransome R.D."/>
            <person name="Dechmann D.K.N."/>
            <person name="Locatelli A.G."/>
            <person name="Puechmaille S.J."/>
            <person name="Fedrigo O."/>
            <person name="Jarvis E.D."/>
            <person name="Hiller M."/>
            <person name="Vernes S.C."/>
            <person name="Myers E.W."/>
            <person name="Teeling E.C."/>
        </authorList>
    </citation>
    <scope>NUCLEOTIDE SEQUENCE [LARGE SCALE GENOMIC DNA]</scope>
    <source>
        <strain evidence="13">MRouAeg1</strain>
        <tissue evidence="13">Muscle</tissue>
    </source>
</reference>
<dbReference type="EC" id="2.3.2.27" evidence="4"/>
<dbReference type="Gene3D" id="3.30.40.10">
    <property type="entry name" value="Zinc/RING finger domain, C3HC4 (zinc finger)"/>
    <property type="match status" value="1"/>
</dbReference>
<dbReference type="InterPro" id="IPR045191">
    <property type="entry name" value="MBR1/2-like"/>
</dbReference>
<dbReference type="GO" id="GO:0061630">
    <property type="term" value="F:ubiquitin protein ligase activity"/>
    <property type="evidence" value="ECO:0007669"/>
    <property type="project" value="UniProtKB-EC"/>
</dbReference>
<dbReference type="PANTHER" id="PTHR22937">
    <property type="entry name" value="E3 UBIQUITIN-PROTEIN LIGASE RNF165"/>
    <property type="match status" value="1"/>
</dbReference>
<dbReference type="GO" id="GO:0005634">
    <property type="term" value="C:nucleus"/>
    <property type="evidence" value="ECO:0007669"/>
    <property type="project" value="UniProtKB-SubCell"/>
</dbReference>
<evidence type="ECO:0000256" key="7">
    <source>
        <dbReference type="ARBA" id="ARBA00022771"/>
    </source>
</evidence>
<dbReference type="SUPFAM" id="SSF57850">
    <property type="entry name" value="RING/U-box"/>
    <property type="match status" value="1"/>
</dbReference>
<evidence type="ECO:0000256" key="2">
    <source>
        <dbReference type="ARBA" id="ARBA00004123"/>
    </source>
</evidence>
<comment type="subcellular location">
    <subcellularLocation>
        <location evidence="2">Nucleus</location>
    </subcellularLocation>
</comment>
<evidence type="ECO:0000256" key="4">
    <source>
        <dbReference type="ARBA" id="ARBA00012483"/>
    </source>
</evidence>
<dbReference type="GO" id="GO:0008270">
    <property type="term" value="F:zinc ion binding"/>
    <property type="evidence" value="ECO:0007669"/>
    <property type="project" value="UniProtKB-KW"/>
</dbReference>
<comment type="similarity">
    <text evidence="3">Belongs to the Arkadia family.</text>
</comment>
<evidence type="ECO:0000256" key="8">
    <source>
        <dbReference type="ARBA" id="ARBA00022786"/>
    </source>
</evidence>